<reference evidence="8" key="1">
    <citation type="submission" date="2022-10" db="EMBL/GenBank/DDBJ databases">
        <title>Tapping the CABI collections for fungal endophytes: first genome assemblies for Collariella, Neodidymelliopsis, Ascochyta clinopodiicola, Didymella pomorum, Didymosphaeria variabile, Neocosmospora piperis and Neocucurbitaria cava.</title>
        <authorList>
            <person name="Hill R."/>
        </authorList>
    </citation>
    <scope>NUCLEOTIDE SEQUENCE</scope>
    <source>
        <strain evidence="8">IMI 356815</strain>
    </source>
</reference>
<gene>
    <name evidence="8" type="ORF">N0V89_010152</name>
</gene>
<feature type="compositionally biased region" description="Low complexity" evidence="5">
    <location>
        <begin position="1"/>
        <end position="18"/>
    </location>
</feature>
<keyword evidence="9" id="KW-1185">Reference proteome</keyword>
<dbReference type="GeneID" id="80913682"/>
<feature type="transmembrane region" description="Helical" evidence="6">
    <location>
        <begin position="206"/>
        <end position="231"/>
    </location>
</feature>
<feature type="transmembrane region" description="Helical" evidence="6">
    <location>
        <begin position="172"/>
        <end position="194"/>
    </location>
</feature>
<comment type="subcellular location">
    <subcellularLocation>
        <location evidence="1">Membrane</location>
        <topology evidence="1">Multi-pass membrane protein</topology>
    </subcellularLocation>
</comment>
<feature type="region of interest" description="Disordered" evidence="5">
    <location>
        <begin position="1"/>
        <end position="24"/>
    </location>
</feature>
<dbReference type="Proteomes" id="UP001140513">
    <property type="component" value="Unassembled WGS sequence"/>
</dbReference>
<dbReference type="Pfam" id="PF07690">
    <property type="entry name" value="MFS_1"/>
    <property type="match status" value="1"/>
</dbReference>
<evidence type="ECO:0000313" key="8">
    <source>
        <dbReference type="EMBL" id="KAJ4348774.1"/>
    </source>
</evidence>
<feature type="region of interest" description="Disordered" evidence="5">
    <location>
        <begin position="331"/>
        <end position="360"/>
    </location>
</feature>
<keyword evidence="3 6" id="KW-1133">Transmembrane helix</keyword>
<dbReference type="RefSeq" id="XP_056068162.1">
    <property type="nucleotide sequence ID" value="XM_056218897.1"/>
</dbReference>
<keyword evidence="4 6" id="KW-0472">Membrane</keyword>
<accession>A0A9W8XGH9</accession>
<dbReference type="Gene3D" id="1.20.1720.10">
    <property type="entry name" value="Multidrug resistance protein D"/>
    <property type="match status" value="1"/>
</dbReference>
<dbReference type="SUPFAM" id="SSF103473">
    <property type="entry name" value="MFS general substrate transporter"/>
    <property type="match status" value="1"/>
</dbReference>
<dbReference type="InterPro" id="IPR011701">
    <property type="entry name" value="MFS"/>
</dbReference>
<evidence type="ECO:0000256" key="6">
    <source>
        <dbReference type="SAM" id="Phobius"/>
    </source>
</evidence>
<protein>
    <recommendedName>
        <fullName evidence="7">Major facilitator superfamily (MFS) profile domain-containing protein</fullName>
    </recommendedName>
</protein>
<feature type="domain" description="Major facilitator superfamily (MFS) profile" evidence="7">
    <location>
        <begin position="82"/>
        <end position="360"/>
    </location>
</feature>
<keyword evidence="2 6" id="KW-0812">Transmembrane</keyword>
<dbReference type="GO" id="GO:0005886">
    <property type="term" value="C:plasma membrane"/>
    <property type="evidence" value="ECO:0007669"/>
    <property type="project" value="TreeGrafter"/>
</dbReference>
<organism evidence="8 9">
    <name type="scientific">Didymosphaeria variabile</name>
    <dbReference type="NCBI Taxonomy" id="1932322"/>
    <lineage>
        <taxon>Eukaryota</taxon>
        <taxon>Fungi</taxon>
        <taxon>Dikarya</taxon>
        <taxon>Ascomycota</taxon>
        <taxon>Pezizomycotina</taxon>
        <taxon>Dothideomycetes</taxon>
        <taxon>Pleosporomycetidae</taxon>
        <taxon>Pleosporales</taxon>
        <taxon>Massarineae</taxon>
        <taxon>Didymosphaeriaceae</taxon>
        <taxon>Didymosphaeria</taxon>
    </lineage>
</organism>
<evidence type="ECO:0000256" key="4">
    <source>
        <dbReference type="ARBA" id="ARBA00023136"/>
    </source>
</evidence>
<dbReference type="AlphaFoldDB" id="A0A9W8XGH9"/>
<evidence type="ECO:0000256" key="2">
    <source>
        <dbReference type="ARBA" id="ARBA00022692"/>
    </source>
</evidence>
<feature type="transmembrane region" description="Helical" evidence="6">
    <location>
        <begin position="80"/>
        <end position="104"/>
    </location>
</feature>
<dbReference type="EMBL" id="JAPEUX010000007">
    <property type="protein sequence ID" value="KAJ4348774.1"/>
    <property type="molecule type" value="Genomic_DNA"/>
</dbReference>
<evidence type="ECO:0000256" key="3">
    <source>
        <dbReference type="ARBA" id="ARBA00022989"/>
    </source>
</evidence>
<dbReference type="PROSITE" id="PS50850">
    <property type="entry name" value="MFS"/>
    <property type="match status" value="1"/>
</dbReference>
<dbReference type="InterPro" id="IPR020846">
    <property type="entry name" value="MFS_dom"/>
</dbReference>
<evidence type="ECO:0000256" key="5">
    <source>
        <dbReference type="SAM" id="MobiDB-lite"/>
    </source>
</evidence>
<dbReference type="GO" id="GO:0022857">
    <property type="term" value="F:transmembrane transporter activity"/>
    <property type="evidence" value="ECO:0007669"/>
    <property type="project" value="InterPro"/>
</dbReference>
<dbReference type="InterPro" id="IPR036259">
    <property type="entry name" value="MFS_trans_sf"/>
</dbReference>
<feature type="transmembrane region" description="Helical" evidence="6">
    <location>
        <begin position="116"/>
        <end position="135"/>
    </location>
</feature>
<feature type="compositionally biased region" description="Low complexity" evidence="5">
    <location>
        <begin position="336"/>
        <end position="360"/>
    </location>
</feature>
<feature type="transmembrane region" description="Helical" evidence="6">
    <location>
        <begin position="237"/>
        <end position="255"/>
    </location>
</feature>
<evidence type="ECO:0000259" key="7">
    <source>
        <dbReference type="PROSITE" id="PS50850"/>
    </source>
</evidence>
<sequence>MAPATASSSTAPAQGGQSPQATNAEKQYASIVPWEREENHRLQLQHTVSSFSNHEMAHVSYVATGDNDEVYNRFPERRKLIITAVLSFCSFLAPISSTTVLSAIPEVADTFDCDGSIINLSNAMYMLFMGVSPCFYGPIGTIYGRRWVSIISATLFTAASIGTALAPNLAAFFIFRIITAFQGTAFLIIGSSVIGDIYKPTERGTALGWFLSGTLIGPALGPFIGGIIVTFRSWRDIFWLQTALAGAATLFVVFFQPETIHYRRADELKDLPKAERMRTLWQWLNPFRILRLYRYPNLLTVAIAASSLVWNMYSLLTPIRYVLNPRFALTSPSKVGSSTSPPAQATSSARSSAAAGQTPP</sequence>
<comment type="caution">
    <text evidence="8">The sequence shown here is derived from an EMBL/GenBank/DDBJ whole genome shotgun (WGS) entry which is preliminary data.</text>
</comment>
<evidence type="ECO:0000313" key="9">
    <source>
        <dbReference type="Proteomes" id="UP001140513"/>
    </source>
</evidence>
<evidence type="ECO:0000256" key="1">
    <source>
        <dbReference type="ARBA" id="ARBA00004141"/>
    </source>
</evidence>
<feature type="transmembrane region" description="Helical" evidence="6">
    <location>
        <begin position="298"/>
        <end position="316"/>
    </location>
</feature>
<proteinExistence type="predicted"/>
<dbReference type="PANTHER" id="PTHR23502:SF64">
    <property type="entry name" value="TRANSPORTER, PUTATIVE (AFU_ORTHOLOGUE AFUA_3G11760)-RELATED"/>
    <property type="match status" value="1"/>
</dbReference>
<dbReference type="PANTHER" id="PTHR23502">
    <property type="entry name" value="MAJOR FACILITATOR SUPERFAMILY"/>
    <property type="match status" value="1"/>
</dbReference>
<name>A0A9W8XGH9_9PLEO</name>
<feature type="transmembrane region" description="Helical" evidence="6">
    <location>
        <begin position="147"/>
        <end position="166"/>
    </location>
</feature>
<dbReference type="OrthoDB" id="3066029at2759"/>